<sequence length="51" mass="5775">MTVYDGGWNEWQMHGNLPVQVGDPNSGDCQYTTVDKLPTDKAAKNKFYKII</sequence>
<dbReference type="SUPFAM" id="SSF52821">
    <property type="entry name" value="Rhodanese/Cell cycle control phosphatase"/>
    <property type="match status" value="1"/>
</dbReference>
<evidence type="ECO:0008006" key="3">
    <source>
        <dbReference type="Google" id="ProtNLM"/>
    </source>
</evidence>
<dbReference type="Proteomes" id="UP001239169">
    <property type="component" value="Chromosome"/>
</dbReference>
<proteinExistence type="predicted"/>
<keyword evidence="2" id="KW-1185">Reference proteome</keyword>
<name>A0ABY8R661_PARBF</name>
<accession>A0ABY8R661</accession>
<protein>
    <recommendedName>
        <fullName evidence="3">Rhodanese domain-containing protein</fullName>
    </recommendedName>
</protein>
<reference evidence="1 2" key="1">
    <citation type="submission" date="2023-04" db="EMBL/GenBank/DDBJ databases">
        <title>Bacteria Genome Submission.</title>
        <authorList>
            <person name="Isaac P."/>
        </authorList>
    </citation>
    <scope>NUCLEOTIDE SEQUENCE [LARGE SCALE GENOMIC DNA]</scope>
    <source>
        <strain evidence="1 2">SampleS7P1</strain>
    </source>
</reference>
<dbReference type="InterPro" id="IPR036873">
    <property type="entry name" value="Rhodanese-like_dom_sf"/>
</dbReference>
<organism evidence="1 2">
    <name type="scientific">Paraclostridium bifermentans</name>
    <name type="common">Clostridium bifermentans</name>
    <dbReference type="NCBI Taxonomy" id="1490"/>
    <lineage>
        <taxon>Bacteria</taxon>
        <taxon>Bacillati</taxon>
        <taxon>Bacillota</taxon>
        <taxon>Clostridia</taxon>
        <taxon>Peptostreptococcales</taxon>
        <taxon>Peptostreptococcaceae</taxon>
        <taxon>Paraclostridium</taxon>
    </lineage>
</organism>
<gene>
    <name evidence="1" type="ORF">QJS64_05360</name>
</gene>
<evidence type="ECO:0000313" key="2">
    <source>
        <dbReference type="Proteomes" id="UP001239169"/>
    </source>
</evidence>
<dbReference type="EMBL" id="CP124685">
    <property type="protein sequence ID" value="WGX76568.1"/>
    <property type="molecule type" value="Genomic_DNA"/>
</dbReference>
<evidence type="ECO:0000313" key="1">
    <source>
        <dbReference type="EMBL" id="WGX76568.1"/>
    </source>
</evidence>